<reference evidence="3 4" key="1">
    <citation type="submission" date="2017-12" db="EMBL/GenBank/DDBJ databases">
        <title>Genome sequence of the mycotoxigenic crop pathogen Fusarium proliferatum, strain ITEM 2341 from Date Palm.</title>
        <authorList>
            <person name="Almiman B.F."/>
            <person name="Shittu T.A."/>
            <person name="Muthumeenakshi S."/>
            <person name="Baroncelli R."/>
            <person name="Sreenivasaprasada S."/>
        </authorList>
    </citation>
    <scope>NUCLEOTIDE SEQUENCE [LARGE SCALE GENOMIC DNA]</scope>
    <source>
        <strain evidence="3 4">ITEM 2341</strain>
    </source>
</reference>
<dbReference type="AlphaFoldDB" id="A0A365N842"/>
<gene>
    <name evidence="3" type="ORF">FPRO05_01576</name>
</gene>
<evidence type="ECO:0000256" key="2">
    <source>
        <dbReference type="SAM" id="SignalP"/>
    </source>
</evidence>
<feature type="region of interest" description="Disordered" evidence="1">
    <location>
        <begin position="280"/>
        <end position="323"/>
    </location>
</feature>
<keyword evidence="2" id="KW-0732">Signal</keyword>
<feature type="signal peptide" evidence="2">
    <location>
        <begin position="1"/>
        <end position="18"/>
    </location>
</feature>
<dbReference type="EMBL" id="PKMI01000017">
    <property type="protein sequence ID" value="RBA16852.1"/>
    <property type="molecule type" value="Genomic_DNA"/>
</dbReference>
<dbReference type="VEuPathDB" id="FungiDB:FPRN_02796"/>
<proteinExistence type="predicted"/>
<evidence type="ECO:0000256" key="1">
    <source>
        <dbReference type="SAM" id="MobiDB-lite"/>
    </source>
</evidence>
<evidence type="ECO:0000313" key="4">
    <source>
        <dbReference type="Proteomes" id="UP000251714"/>
    </source>
</evidence>
<evidence type="ECO:0000313" key="3">
    <source>
        <dbReference type="EMBL" id="RBA16852.1"/>
    </source>
</evidence>
<feature type="chain" id="PRO_5016627578" evidence="2">
    <location>
        <begin position="19"/>
        <end position="398"/>
    </location>
</feature>
<dbReference type="OrthoDB" id="5085439at2759"/>
<name>A0A365N842_GIBIN</name>
<sequence>MVRFTPLAALALVPLAQARFDWLYPRDTIAQCPPCSLESEPKDCSHTVTVTKPSGPYETVTVSDPNGSYRTVTVTEQDGPGKTVTITQNYQNPQTKVVYISQGETVEPAIETITVTRPGKTVTVTATETETSKHIITKKIDSYPGPKTVTISNGHEEVVTVTGKDRHEVTKTVTMENGNKVVETITAENTNNYVVTKTIQQGGKYYTVIVKPEPAVSTITKENGDCITTVVEVDQTYTLTAPAKYGTATVTDDDCETYTRTATYTGKPEVEVIVYDPETGDSTCTKEDGKPCNPGYDNGGDGSMGQYEDPTNTKGQDGSGNYNSNAPLYTKIRTYGNGDVYTEVHGAEPTGCESAAVSTSIATVYNTVVVTADASPSKAPTAERRAANKVRSPLSVRW</sequence>
<feature type="compositionally biased region" description="Polar residues" evidence="1">
    <location>
        <begin position="309"/>
        <end position="323"/>
    </location>
</feature>
<protein>
    <submittedName>
        <fullName evidence="3">Uncharacterized protein</fullName>
    </submittedName>
</protein>
<dbReference type="Proteomes" id="UP000251714">
    <property type="component" value="Unassembled WGS sequence"/>
</dbReference>
<accession>A0A365N842</accession>
<feature type="region of interest" description="Disordered" evidence="1">
    <location>
        <begin position="374"/>
        <end position="398"/>
    </location>
</feature>
<comment type="caution">
    <text evidence="3">The sequence shown here is derived from an EMBL/GenBank/DDBJ whole genome shotgun (WGS) entry which is preliminary data.</text>
</comment>
<organism evidence="3 4">
    <name type="scientific">Gibberella intermedia</name>
    <name type="common">Bulb rot disease fungus</name>
    <name type="synonym">Fusarium proliferatum</name>
    <dbReference type="NCBI Taxonomy" id="948311"/>
    <lineage>
        <taxon>Eukaryota</taxon>
        <taxon>Fungi</taxon>
        <taxon>Dikarya</taxon>
        <taxon>Ascomycota</taxon>
        <taxon>Pezizomycotina</taxon>
        <taxon>Sordariomycetes</taxon>
        <taxon>Hypocreomycetidae</taxon>
        <taxon>Hypocreales</taxon>
        <taxon>Nectriaceae</taxon>
        <taxon>Fusarium</taxon>
        <taxon>Fusarium fujikuroi species complex</taxon>
    </lineage>
</organism>